<feature type="compositionally biased region" description="Polar residues" evidence="1">
    <location>
        <begin position="643"/>
        <end position="657"/>
    </location>
</feature>
<feature type="transmembrane region" description="Helical" evidence="2">
    <location>
        <begin position="71"/>
        <end position="91"/>
    </location>
</feature>
<accession>A0A8R1U048</accession>
<organism evidence="3 4">
    <name type="scientific">Onchocerca volvulus</name>
    <dbReference type="NCBI Taxonomy" id="6282"/>
    <lineage>
        <taxon>Eukaryota</taxon>
        <taxon>Metazoa</taxon>
        <taxon>Ecdysozoa</taxon>
        <taxon>Nematoda</taxon>
        <taxon>Chromadorea</taxon>
        <taxon>Rhabditida</taxon>
        <taxon>Spirurina</taxon>
        <taxon>Spiruromorpha</taxon>
        <taxon>Filarioidea</taxon>
        <taxon>Onchocercidae</taxon>
        <taxon>Onchocerca</taxon>
    </lineage>
</organism>
<protein>
    <submittedName>
        <fullName evidence="3">Uncharacterized protein</fullName>
    </submittedName>
</protein>
<evidence type="ECO:0000313" key="4">
    <source>
        <dbReference type="Proteomes" id="UP000024404"/>
    </source>
</evidence>
<feature type="region of interest" description="Disordered" evidence="1">
    <location>
        <begin position="595"/>
        <end position="686"/>
    </location>
</feature>
<dbReference type="EMBL" id="CMVM020000255">
    <property type="status" value="NOT_ANNOTATED_CDS"/>
    <property type="molecule type" value="Genomic_DNA"/>
</dbReference>
<keyword evidence="2" id="KW-1133">Transmembrane helix</keyword>
<dbReference type="Proteomes" id="UP000024404">
    <property type="component" value="Unassembled WGS sequence"/>
</dbReference>
<sequence>MEIMRNGYCTVKSFVSSVIEWRSAAAAPYLMFINSAFWWGVFYLDKETQLRLLVSCAKKLSSVFLIISRRFAISLQTTSVAMALTSAQFLYRTEFEKACWTAYGAVVLLLLNPIWLYYQVPQKINECVYTTWITMIYVAEITVISPLYSFYKILDYIVRLKWLIAILEKIKKDLLRIKTTTENIYVVTVGKLCAGKNAVLDVIYSAAFNIENFISQTIYEFRMGVKNGIIYGVTTIKNRILYTITATKNGIVYAVTSTRNGMISIIMSFKRGILSGSLALKNGIIIGILRLKNYLIMGFSNSRDAFYYTVITVKNYIRSALIAVQNLILNCFSIIVKWIKTEIVEPIQNAFRRVIQFLQYWLCAHWWPSLKSWFIQHVMSRLQLLFNYFCFGIVYVSCGYWVDPFVAFLSKHFKRFYAYFERSVLNPVKIWIRRQVDETLEYMKQMMHNLAIKVRDSILWPFFILLVSLMNKICVHLYRILLQPVVDVLYKKYKICEDYLLIYCLGPVCKFFVDHIPDRSPFCDDTDTELADLLPPGFSEEESDAEETSEKSSLPNRSLTPLTEDERDFVRGLEFPNLDTSDSSEAEFALKPKSKFRKSLRKKPKAHPKDPAPSVCNDELISTAYEVQNDKDKRKRSSSNSSHSGMTNESVFSSSIQNASDDADLQNLNALDSELEDHPRSESLADIVEIKKSKEISKDKKQNMDQKKIKEIEVFDTGQVSVNAAALTTDLDDSFEVLDK</sequence>
<name>A0A8R1U048_ONCVO</name>
<keyword evidence="2" id="KW-0812">Transmembrane</keyword>
<reference evidence="3" key="2">
    <citation type="submission" date="2022-06" db="UniProtKB">
        <authorList>
            <consortium name="EnsemblMetazoa"/>
        </authorList>
    </citation>
    <scope>IDENTIFICATION</scope>
</reference>
<feature type="region of interest" description="Disordered" evidence="1">
    <location>
        <begin position="534"/>
        <end position="561"/>
    </location>
</feature>
<dbReference type="OMA" id="LRYWFCA"/>
<dbReference type="AlphaFoldDB" id="A0A8R1U048"/>
<keyword evidence="4" id="KW-1185">Reference proteome</keyword>
<feature type="transmembrane region" description="Helical" evidence="2">
    <location>
        <begin position="98"/>
        <end position="118"/>
    </location>
</feature>
<feature type="compositionally biased region" description="Basic residues" evidence="1">
    <location>
        <begin position="595"/>
        <end position="606"/>
    </location>
</feature>
<keyword evidence="2" id="KW-0472">Membrane</keyword>
<evidence type="ECO:0000256" key="2">
    <source>
        <dbReference type="SAM" id="Phobius"/>
    </source>
</evidence>
<evidence type="ECO:0000256" key="1">
    <source>
        <dbReference type="SAM" id="MobiDB-lite"/>
    </source>
</evidence>
<reference evidence="4" key="1">
    <citation type="submission" date="2013-10" db="EMBL/GenBank/DDBJ databases">
        <title>Genome sequencing of Onchocerca volvulus.</title>
        <authorList>
            <person name="Cotton J."/>
            <person name="Tsai J."/>
            <person name="Stanley E."/>
            <person name="Tracey A."/>
            <person name="Holroyd N."/>
            <person name="Lustigman S."/>
            <person name="Berriman M."/>
        </authorList>
    </citation>
    <scope>NUCLEOTIDE SEQUENCE</scope>
</reference>
<feature type="compositionally biased region" description="Basic and acidic residues" evidence="1">
    <location>
        <begin position="676"/>
        <end position="686"/>
    </location>
</feature>
<dbReference type="EnsemblMetazoa" id="OVOC9139.1">
    <property type="protein sequence ID" value="OVOC9139.1"/>
    <property type="gene ID" value="WBGene00245948"/>
</dbReference>
<proteinExistence type="predicted"/>
<feature type="transmembrane region" description="Helical" evidence="2">
    <location>
        <begin position="21"/>
        <end position="44"/>
    </location>
</feature>
<evidence type="ECO:0000313" key="3">
    <source>
        <dbReference type="EnsemblMetazoa" id="OVOC9139.1"/>
    </source>
</evidence>
<feature type="transmembrane region" description="Helical" evidence="2">
    <location>
        <begin position="130"/>
        <end position="151"/>
    </location>
</feature>
<feature type="transmembrane region" description="Helical" evidence="2">
    <location>
        <begin position="384"/>
        <end position="402"/>
    </location>
</feature>